<dbReference type="GO" id="GO:0016020">
    <property type="term" value="C:membrane"/>
    <property type="evidence" value="ECO:0007669"/>
    <property type="project" value="TreeGrafter"/>
</dbReference>
<name>A0A2M7RKV9_9BACT</name>
<dbReference type="GO" id="GO:0047372">
    <property type="term" value="F:monoacylglycerol lipase activity"/>
    <property type="evidence" value="ECO:0007669"/>
    <property type="project" value="TreeGrafter"/>
</dbReference>
<proteinExistence type="predicted"/>
<evidence type="ECO:0000313" key="2">
    <source>
        <dbReference type="EMBL" id="PIY97167.1"/>
    </source>
</evidence>
<dbReference type="PANTHER" id="PTHR43798">
    <property type="entry name" value="MONOACYLGLYCEROL LIPASE"/>
    <property type="match status" value="1"/>
</dbReference>
<dbReference type="InterPro" id="IPR050266">
    <property type="entry name" value="AB_hydrolase_sf"/>
</dbReference>
<comment type="caution">
    <text evidence="2">The sequence shown here is derived from an EMBL/GenBank/DDBJ whole genome shotgun (WGS) entry which is preliminary data.</text>
</comment>
<dbReference type="Proteomes" id="UP000230779">
    <property type="component" value="Unassembled WGS sequence"/>
</dbReference>
<dbReference type="GO" id="GO:0046464">
    <property type="term" value="P:acylglycerol catabolic process"/>
    <property type="evidence" value="ECO:0007669"/>
    <property type="project" value="TreeGrafter"/>
</dbReference>
<dbReference type="InterPro" id="IPR000073">
    <property type="entry name" value="AB_hydrolase_1"/>
</dbReference>
<evidence type="ECO:0000313" key="3">
    <source>
        <dbReference type="Proteomes" id="UP000230779"/>
    </source>
</evidence>
<gene>
    <name evidence="2" type="ORF">COY66_00985</name>
</gene>
<dbReference type="Pfam" id="PF00561">
    <property type="entry name" value="Abhydrolase_1"/>
    <property type="match status" value="1"/>
</dbReference>
<dbReference type="InterPro" id="IPR029058">
    <property type="entry name" value="AB_hydrolase_fold"/>
</dbReference>
<protein>
    <recommendedName>
        <fullName evidence="1">AB hydrolase-1 domain-containing protein</fullName>
    </recommendedName>
</protein>
<organism evidence="2 3">
    <name type="scientific">Candidatus Kerfeldbacteria bacterium CG_4_10_14_0_8_um_filter_42_10</name>
    <dbReference type="NCBI Taxonomy" id="2014248"/>
    <lineage>
        <taxon>Bacteria</taxon>
        <taxon>Candidatus Kerfeldiibacteriota</taxon>
    </lineage>
</organism>
<dbReference type="PANTHER" id="PTHR43798:SF33">
    <property type="entry name" value="HYDROLASE, PUTATIVE (AFU_ORTHOLOGUE AFUA_2G14860)-RELATED"/>
    <property type="match status" value="1"/>
</dbReference>
<dbReference type="AlphaFoldDB" id="A0A2M7RKV9"/>
<dbReference type="PRINTS" id="PR00111">
    <property type="entry name" value="ABHYDROLASE"/>
</dbReference>
<dbReference type="Gene3D" id="3.40.50.1820">
    <property type="entry name" value="alpha/beta hydrolase"/>
    <property type="match status" value="1"/>
</dbReference>
<reference evidence="2 3" key="1">
    <citation type="submission" date="2017-09" db="EMBL/GenBank/DDBJ databases">
        <title>Depth-based differentiation of microbial function through sediment-hosted aquifers and enrichment of novel symbionts in the deep terrestrial subsurface.</title>
        <authorList>
            <person name="Probst A.J."/>
            <person name="Ladd B."/>
            <person name="Jarett J.K."/>
            <person name="Geller-Mcgrath D.E."/>
            <person name="Sieber C.M."/>
            <person name="Emerson J.B."/>
            <person name="Anantharaman K."/>
            <person name="Thomas B.C."/>
            <person name="Malmstrom R."/>
            <person name="Stieglmeier M."/>
            <person name="Klingl A."/>
            <person name="Woyke T."/>
            <person name="Ryan C.M."/>
            <person name="Banfield J.F."/>
        </authorList>
    </citation>
    <scope>NUCLEOTIDE SEQUENCE [LARGE SCALE GENOMIC DNA]</scope>
    <source>
        <strain evidence="2">CG_4_10_14_0_8_um_filter_42_10</strain>
    </source>
</reference>
<accession>A0A2M7RKV9</accession>
<dbReference type="SUPFAM" id="SSF53474">
    <property type="entry name" value="alpha/beta-Hydrolases"/>
    <property type="match status" value="1"/>
</dbReference>
<dbReference type="EMBL" id="PFMD01000010">
    <property type="protein sequence ID" value="PIY97167.1"/>
    <property type="molecule type" value="Genomic_DNA"/>
</dbReference>
<evidence type="ECO:0000259" key="1">
    <source>
        <dbReference type="Pfam" id="PF00561"/>
    </source>
</evidence>
<sequence length="254" mass="29301">MDFQEKFFQHGGVSIKYLEKGSGETLLFFIGGGVRVATYNRTLNDLSEKYHIIAPELPPFGDATVPKEIWGWEDYGNFFSEFVKFLNIHNLTIAGVSFGGGVALALAAKSASVKNLILIDSAGKSSGYSKVKFQYKYFIEKTFFDLAHYRNSALFFLLVKDFLANRIEKFFQWPRIAKIIRNVLFRDFEDLSKIKVKTLILWGDRDEVFPPKLAQSMNKEIPNSTLQLVNGNHDWSFFRHKELSYLIVRWLENK</sequence>
<feature type="domain" description="AB hydrolase-1" evidence="1">
    <location>
        <begin position="40"/>
        <end position="238"/>
    </location>
</feature>